<keyword evidence="8" id="KW-1185">Reference proteome</keyword>
<evidence type="ECO:0000259" key="6">
    <source>
        <dbReference type="PROSITE" id="PS51471"/>
    </source>
</evidence>
<dbReference type="Gene3D" id="2.60.120.330">
    <property type="entry name" value="B-lactam Antibiotic, Isopenicillin N Synthase, Chain"/>
    <property type="match status" value="1"/>
</dbReference>
<comment type="similarity">
    <text evidence="1 5">Belongs to the iron/ascorbate-dependent oxidoreductase family.</text>
</comment>
<organism evidence="7 8">
    <name type="scientific">Coptis chinensis</name>
    <dbReference type="NCBI Taxonomy" id="261450"/>
    <lineage>
        <taxon>Eukaryota</taxon>
        <taxon>Viridiplantae</taxon>
        <taxon>Streptophyta</taxon>
        <taxon>Embryophyta</taxon>
        <taxon>Tracheophyta</taxon>
        <taxon>Spermatophyta</taxon>
        <taxon>Magnoliopsida</taxon>
        <taxon>Ranunculales</taxon>
        <taxon>Ranunculaceae</taxon>
        <taxon>Coptidoideae</taxon>
        <taxon>Coptis</taxon>
    </lineage>
</organism>
<evidence type="ECO:0000256" key="5">
    <source>
        <dbReference type="RuleBase" id="RU003682"/>
    </source>
</evidence>
<dbReference type="Pfam" id="PF14226">
    <property type="entry name" value="DIOX_N"/>
    <property type="match status" value="1"/>
</dbReference>
<dbReference type="PANTHER" id="PTHR10209:SF714">
    <property type="entry name" value="1-AMINOCYCLOPROPANE-1-CARBOXYLATE OXIDASE HOMOLOG 11-RELATED"/>
    <property type="match status" value="1"/>
</dbReference>
<dbReference type="AlphaFoldDB" id="A0A835I7R1"/>
<evidence type="ECO:0000256" key="3">
    <source>
        <dbReference type="ARBA" id="ARBA00023002"/>
    </source>
</evidence>
<keyword evidence="4 5" id="KW-0408">Iron</keyword>
<evidence type="ECO:0000256" key="4">
    <source>
        <dbReference type="ARBA" id="ARBA00023004"/>
    </source>
</evidence>
<dbReference type="OrthoDB" id="288590at2759"/>
<protein>
    <recommendedName>
        <fullName evidence="6">Fe2OG dioxygenase domain-containing protein</fullName>
    </recommendedName>
</protein>
<dbReference type="GO" id="GO:0051213">
    <property type="term" value="F:dioxygenase activity"/>
    <property type="evidence" value="ECO:0007669"/>
    <property type="project" value="UniProtKB-ARBA"/>
</dbReference>
<dbReference type="Pfam" id="PF03171">
    <property type="entry name" value="2OG-FeII_Oxy"/>
    <property type="match status" value="1"/>
</dbReference>
<comment type="caution">
    <text evidence="7">The sequence shown here is derived from an EMBL/GenBank/DDBJ whole genome shotgun (WGS) entry which is preliminary data.</text>
</comment>
<sequence length="364" mass="41599">MNTEECILRKVLDYDRAKEIREFDETKAGVKGLVDSGVTRIPKIFIHSSEKLPKESDSNGEYLQIPVINLEGVHGDRRKVVVEDIKRASETWGFFQMISHGIPVSVLDEMIEGVRRFHEQPTDEKKKIYGREYSKKVRFYSNGDLYKSEAANWRDSLYCFFREDQPVEELPSVCREIMITYIKCIIKLKGTLSELLSEALGLSSDYLDHIECMKTEAWMGHYYPACPEPDLTIGTTKHADPTFLTILLQDQIGGLQVLHQNHWVDVPPKQGALVANIGDILQLITNDKFRSVEHRVRAGQIGPRISVATFFYPREHESKLYGPIKELLSEDDPPKYRGTTAAEYITLYKSKGLDGKSTLPHFTI</sequence>
<proteinExistence type="inferred from homology"/>
<dbReference type="Proteomes" id="UP000631114">
    <property type="component" value="Unassembled WGS sequence"/>
</dbReference>
<dbReference type="InterPro" id="IPR026992">
    <property type="entry name" value="DIOX_N"/>
</dbReference>
<evidence type="ECO:0000256" key="1">
    <source>
        <dbReference type="ARBA" id="ARBA00008056"/>
    </source>
</evidence>
<dbReference type="PROSITE" id="PS51471">
    <property type="entry name" value="FE2OG_OXY"/>
    <property type="match status" value="1"/>
</dbReference>
<dbReference type="InterPro" id="IPR027443">
    <property type="entry name" value="IPNS-like_sf"/>
</dbReference>
<keyword evidence="2 5" id="KW-0479">Metal-binding</keyword>
<dbReference type="FunFam" id="2.60.120.330:FF:000005">
    <property type="entry name" value="1-aminocyclopropane-1-carboxylate oxidase homolog 1"/>
    <property type="match status" value="1"/>
</dbReference>
<name>A0A835I7R1_9MAGN</name>
<feature type="domain" description="Fe2OG dioxygenase" evidence="6">
    <location>
        <begin position="214"/>
        <end position="313"/>
    </location>
</feature>
<reference evidence="7 8" key="1">
    <citation type="submission" date="2020-10" db="EMBL/GenBank/DDBJ databases">
        <title>The Coptis chinensis genome and diversification of protoberbering-type alkaloids.</title>
        <authorList>
            <person name="Wang B."/>
            <person name="Shu S."/>
            <person name="Song C."/>
            <person name="Liu Y."/>
        </authorList>
    </citation>
    <scope>NUCLEOTIDE SEQUENCE [LARGE SCALE GENOMIC DNA]</scope>
    <source>
        <strain evidence="7">HL-2020</strain>
        <tissue evidence="7">Leaf</tissue>
    </source>
</reference>
<accession>A0A835I7R1</accession>
<dbReference type="EMBL" id="JADFTS010000004">
    <property type="protein sequence ID" value="KAF9612134.1"/>
    <property type="molecule type" value="Genomic_DNA"/>
</dbReference>
<dbReference type="InterPro" id="IPR044861">
    <property type="entry name" value="IPNS-like_FE2OG_OXY"/>
</dbReference>
<evidence type="ECO:0000313" key="8">
    <source>
        <dbReference type="Proteomes" id="UP000631114"/>
    </source>
</evidence>
<dbReference type="SUPFAM" id="SSF51197">
    <property type="entry name" value="Clavaminate synthase-like"/>
    <property type="match status" value="1"/>
</dbReference>
<evidence type="ECO:0000313" key="7">
    <source>
        <dbReference type="EMBL" id="KAF9612134.1"/>
    </source>
</evidence>
<dbReference type="PANTHER" id="PTHR10209">
    <property type="entry name" value="OXIDOREDUCTASE, 2OG-FE II OXYGENASE FAMILY PROTEIN"/>
    <property type="match status" value="1"/>
</dbReference>
<keyword evidence="3 5" id="KW-0560">Oxidoreductase</keyword>
<dbReference type="InterPro" id="IPR005123">
    <property type="entry name" value="Oxoglu/Fe-dep_dioxygenase_dom"/>
</dbReference>
<evidence type="ECO:0000256" key="2">
    <source>
        <dbReference type="ARBA" id="ARBA00022723"/>
    </source>
</evidence>
<gene>
    <name evidence="7" type="ORF">IFM89_038317</name>
</gene>
<dbReference type="GO" id="GO:0046872">
    <property type="term" value="F:metal ion binding"/>
    <property type="evidence" value="ECO:0007669"/>
    <property type="project" value="UniProtKB-KW"/>
</dbReference>